<gene>
    <name evidence="9" type="ORF">Ahy_B04g071590</name>
</gene>
<keyword evidence="4 8" id="KW-0812">Transmembrane</keyword>
<evidence type="ECO:0000256" key="3">
    <source>
        <dbReference type="ARBA" id="ARBA00022597"/>
    </source>
</evidence>
<evidence type="ECO:0000256" key="4">
    <source>
        <dbReference type="ARBA" id="ARBA00022692"/>
    </source>
</evidence>
<proteinExistence type="predicted"/>
<evidence type="ECO:0000313" key="10">
    <source>
        <dbReference type="Proteomes" id="UP000289738"/>
    </source>
</evidence>
<keyword evidence="2" id="KW-0813">Transport</keyword>
<feature type="transmembrane region" description="Helical" evidence="8">
    <location>
        <begin position="68"/>
        <end position="93"/>
    </location>
</feature>
<keyword evidence="5" id="KW-0769">Symport</keyword>
<keyword evidence="3" id="KW-0762">Sugar transport</keyword>
<comment type="subcellular location">
    <subcellularLocation>
        <location evidence="1">Membrane</location>
        <topology evidence="1">Multi-pass membrane protein</topology>
    </subcellularLocation>
</comment>
<dbReference type="Proteomes" id="UP000289738">
    <property type="component" value="Chromosome B04"/>
</dbReference>
<keyword evidence="6 8" id="KW-1133">Transmembrane helix</keyword>
<comment type="caution">
    <text evidence="9">The sequence shown here is derived from an EMBL/GenBank/DDBJ whole genome shotgun (WGS) entry which is preliminary data.</text>
</comment>
<dbReference type="GO" id="GO:0008506">
    <property type="term" value="F:sucrose:proton symporter activity"/>
    <property type="evidence" value="ECO:0007669"/>
    <property type="project" value="TreeGrafter"/>
</dbReference>
<evidence type="ECO:0000256" key="6">
    <source>
        <dbReference type="ARBA" id="ARBA00022989"/>
    </source>
</evidence>
<organism evidence="9 10">
    <name type="scientific">Arachis hypogaea</name>
    <name type="common">Peanut</name>
    <dbReference type="NCBI Taxonomy" id="3818"/>
    <lineage>
        <taxon>Eukaryota</taxon>
        <taxon>Viridiplantae</taxon>
        <taxon>Streptophyta</taxon>
        <taxon>Embryophyta</taxon>
        <taxon>Tracheophyta</taxon>
        <taxon>Spermatophyta</taxon>
        <taxon>Magnoliopsida</taxon>
        <taxon>eudicotyledons</taxon>
        <taxon>Gunneridae</taxon>
        <taxon>Pentapetalae</taxon>
        <taxon>rosids</taxon>
        <taxon>fabids</taxon>
        <taxon>Fabales</taxon>
        <taxon>Fabaceae</taxon>
        <taxon>Papilionoideae</taxon>
        <taxon>50 kb inversion clade</taxon>
        <taxon>dalbergioids sensu lato</taxon>
        <taxon>Dalbergieae</taxon>
        <taxon>Pterocarpus clade</taxon>
        <taxon>Arachis</taxon>
    </lineage>
</organism>
<feature type="transmembrane region" description="Helical" evidence="8">
    <location>
        <begin position="105"/>
        <end position="124"/>
    </location>
</feature>
<evidence type="ECO:0000256" key="5">
    <source>
        <dbReference type="ARBA" id="ARBA00022847"/>
    </source>
</evidence>
<dbReference type="PANTHER" id="PTHR19432:SF35">
    <property type="entry name" value="SOLUTE CARRIER FAMILY 45 MEMBER 3 ISOFORM X1"/>
    <property type="match status" value="1"/>
</dbReference>
<evidence type="ECO:0000313" key="9">
    <source>
        <dbReference type="EMBL" id="RYR14891.1"/>
    </source>
</evidence>
<keyword evidence="10" id="KW-1185">Reference proteome</keyword>
<dbReference type="AlphaFoldDB" id="A0A444ZL44"/>
<sequence>MSSRGLPPSKASPLCAHFRIPSSLCPTPSTSLQTLFFVSSYIPSSLIAMSSPTESGSTLAEPISLWKLILVASIVVGIHLVNAVQIAWLIPIYVAFRIPDKWTSLVWLVGAVSSSVFHPLLSYYNNTCKLGWQHRPFIFAGVVGATIAFDNWIRQRHWMLEISINMIDARCKDFLDDLASRDQPKIRLAY</sequence>
<evidence type="ECO:0000256" key="8">
    <source>
        <dbReference type="SAM" id="Phobius"/>
    </source>
</evidence>
<reference evidence="9 10" key="1">
    <citation type="submission" date="2019-01" db="EMBL/GenBank/DDBJ databases">
        <title>Sequencing of cultivated peanut Arachis hypogaea provides insights into genome evolution and oil improvement.</title>
        <authorList>
            <person name="Chen X."/>
        </authorList>
    </citation>
    <scope>NUCLEOTIDE SEQUENCE [LARGE SCALE GENOMIC DNA]</scope>
    <source>
        <strain evidence="10">cv. Fuhuasheng</strain>
        <tissue evidence="9">Leaves</tissue>
    </source>
</reference>
<name>A0A444ZL44_ARAHY</name>
<evidence type="ECO:0000256" key="2">
    <source>
        <dbReference type="ARBA" id="ARBA00022448"/>
    </source>
</evidence>
<keyword evidence="7 8" id="KW-0472">Membrane</keyword>
<dbReference type="PANTHER" id="PTHR19432">
    <property type="entry name" value="SUGAR TRANSPORTER"/>
    <property type="match status" value="1"/>
</dbReference>
<feature type="transmembrane region" description="Helical" evidence="8">
    <location>
        <begin position="136"/>
        <end position="153"/>
    </location>
</feature>
<dbReference type="EMBL" id="SDMP01000014">
    <property type="protein sequence ID" value="RYR14891.1"/>
    <property type="molecule type" value="Genomic_DNA"/>
</dbReference>
<evidence type="ECO:0000256" key="7">
    <source>
        <dbReference type="ARBA" id="ARBA00023136"/>
    </source>
</evidence>
<dbReference type="GO" id="GO:0016020">
    <property type="term" value="C:membrane"/>
    <property type="evidence" value="ECO:0007669"/>
    <property type="project" value="UniProtKB-SubCell"/>
</dbReference>
<protein>
    <submittedName>
        <fullName evidence="9">Uncharacterized protein</fullName>
    </submittedName>
</protein>
<accession>A0A444ZL44</accession>
<evidence type="ECO:0000256" key="1">
    <source>
        <dbReference type="ARBA" id="ARBA00004141"/>
    </source>
</evidence>